<dbReference type="Proteomes" id="UP000040576">
    <property type="component" value="Unassembled WGS sequence"/>
</dbReference>
<evidence type="ECO:0000313" key="2">
    <source>
        <dbReference type="Proteomes" id="UP000040576"/>
    </source>
</evidence>
<reference evidence="1 2" key="1">
    <citation type="submission" date="2014-07" db="EMBL/GenBank/DDBJ databases">
        <authorList>
            <person name="Wibberg Daniel"/>
        </authorList>
    </citation>
    <scope>NUCLEOTIDE SEQUENCE [LARGE SCALE GENOMIC DNA]</scope>
</reference>
<sequence>MGRVTNQKIDTINMHVNKYLMFHASSSRLTKNGLHRRYEDHK</sequence>
<keyword evidence="2" id="KW-1185">Reference proteome</keyword>
<accession>A0A090IR03</accession>
<name>A0A090IR03_9BACI</name>
<proteinExistence type="predicted"/>
<dbReference type="EMBL" id="CCRF01000022">
    <property type="protein sequence ID" value="CEE00491.1"/>
    <property type="molecule type" value="Genomic_DNA"/>
</dbReference>
<organism evidence="1 2">
    <name type="scientific">Caldibacillus thermoamylovorans</name>
    <dbReference type="NCBI Taxonomy" id="35841"/>
    <lineage>
        <taxon>Bacteria</taxon>
        <taxon>Bacillati</taxon>
        <taxon>Bacillota</taxon>
        <taxon>Bacilli</taxon>
        <taxon>Bacillales</taxon>
        <taxon>Bacillaceae</taxon>
        <taxon>Caldibacillus</taxon>
    </lineage>
</organism>
<gene>
    <name evidence="1" type="ORF">BT1A1_0636</name>
</gene>
<evidence type="ECO:0000313" key="1">
    <source>
        <dbReference type="EMBL" id="CEE00491.1"/>
    </source>
</evidence>
<dbReference type="AlphaFoldDB" id="A0A090IR03"/>
<protein>
    <submittedName>
        <fullName evidence="1">Uncharacterized protein</fullName>
    </submittedName>
</protein>